<dbReference type="Proteomes" id="UP000178046">
    <property type="component" value="Unassembled WGS sequence"/>
</dbReference>
<keyword evidence="1" id="KW-0732">Signal</keyword>
<comment type="caution">
    <text evidence="2">The sequence shown here is derived from an EMBL/GenBank/DDBJ whole genome shotgun (WGS) entry which is preliminary data.</text>
</comment>
<reference evidence="2 3" key="1">
    <citation type="journal article" date="2016" name="Nat. Commun.">
        <title>Thousands of microbial genomes shed light on interconnected biogeochemical processes in an aquifer system.</title>
        <authorList>
            <person name="Anantharaman K."/>
            <person name="Brown C.T."/>
            <person name="Hug L.A."/>
            <person name="Sharon I."/>
            <person name="Castelle C.J."/>
            <person name="Probst A.J."/>
            <person name="Thomas B.C."/>
            <person name="Singh A."/>
            <person name="Wilkins M.J."/>
            <person name="Karaoz U."/>
            <person name="Brodie E.L."/>
            <person name="Williams K.H."/>
            <person name="Hubbard S.S."/>
            <person name="Banfield J.F."/>
        </authorList>
    </citation>
    <scope>NUCLEOTIDE SEQUENCE [LARGE SCALE GENOMIC DNA]</scope>
</reference>
<evidence type="ECO:0000313" key="3">
    <source>
        <dbReference type="Proteomes" id="UP000178046"/>
    </source>
</evidence>
<gene>
    <name evidence="2" type="ORF">A2924_02005</name>
</gene>
<sequence>MLRIVPERNIKMRKIFVLLAAAILSFGASSAIANHIEQPNFPRKPNQETELVLKMDDFSCGNLYIFQYDAGEKQHWKFYYLGDNFSHKPITVIFADEREAAEEKSGIIKVWVDRDRDGHFDEKFGDGAKVFEKYPSPCQIVGTST</sequence>
<organism evidence="2 3">
    <name type="scientific">Candidatus Giovannonibacteria bacterium RIFCSPLOWO2_01_FULL_44_16</name>
    <dbReference type="NCBI Taxonomy" id="1798348"/>
    <lineage>
        <taxon>Bacteria</taxon>
        <taxon>Candidatus Giovannoniibacteriota</taxon>
    </lineage>
</organism>
<name>A0A1F5X4P4_9BACT</name>
<feature type="signal peptide" evidence="1">
    <location>
        <begin position="1"/>
        <end position="33"/>
    </location>
</feature>
<dbReference type="EMBL" id="MFIA01000023">
    <property type="protein sequence ID" value="OGF82531.1"/>
    <property type="molecule type" value="Genomic_DNA"/>
</dbReference>
<protein>
    <submittedName>
        <fullName evidence="2">Uncharacterized protein</fullName>
    </submittedName>
</protein>
<evidence type="ECO:0000313" key="2">
    <source>
        <dbReference type="EMBL" id="OGF82531.1"/>
    </source>
</evidence>
<accession>A0A1F5X4P4</accession>
<evidence type="ECO:0000256" key="1">
    <source>
        <dbReference type="SAM" id="SignalP"/>
    </source>
</evidence>
<dbReference type="AlphaFoldDB" id="A0A1F5X4P4"/>
<feature type="chain" id="PRO_5009522272" evidence="1">
    <location>
        <begin position="34"/>
        <end position="145"/>
    </location>
</feature>
<proteinExistence type="predicted"/>